<dbReference type="EC" id="2.7.13.3" evidence="2"/>
<feature type="domain" description="PAS" evidence="9">
    <location>
        <begin position="132"/>
        <end position="205"/>
    </location>
</feature>
<keyword evidence="3 6" id="KW-0597">Phosphoprotein</keyword>
<evidence type="ECO:0000256" key="5">
    <source>
        <dbReference type="ARBA" id="ARBA00022777"/>
    </source>
</evidence>
<dbReference type="PROSITE" id="PS50109">
    <property type="entry name" value="HIS_KIN"/>
    <property type="match status" value="1"/>
</dbReference>
<keyword evidence="5" id="KW-0418">Kinase</keyword>
<name>A0ABS7GM92_9HYPH</name>
<dbReference type="PANTHER" id="PTHR43047">
    <property type="entry name" value="TWO-COMPONENT HISTIDINE PROTEIN KINASE"/>
    <property type="match status" value="1"/>
</dbReference>
<sequence length="495" mass="54278">MTPASVVVVEDDRIVSRDIQHQLKRLGYTVVGTAVSGEEAVSEVARTKPDIVLMDIRLEGDVDGVVAADTIRERFRIPVIFLTAYADDETVSRASRSEPFGYLLKPFEESQLRTAIEMALYKHAAERRLQQSERRYATTLSSIGDAVIATDANARITFMNPVAEALTKWPLADAADKPVVEIFRIINEDTRQTVEDPVAKVLRLGTIVGLANHTLLIARDGSEIPIDDSGAPIIDDHGEISGAVLVFRDISHKKKMDDALRQAQADLALVARLTRLGELAASIAHEVNQPLTAIVSNAETCLRYIEEAKAAAERMAENSHRAGEVVRSIRSLASQTPRELSEVDLNKVITEVVELLRGEVRRHAATLETNLRPSLPTVVGDRVQVQQVVFNLVMNALEALDAVPAEARKIVVSSFNLRSEEIQISVADTGPGLLVEEVDKIFDAMFTTKREGMGLGLSICRSIVEAHRGRIWVSVDENGTPGATFNFTIPVARDE</sequence>
<dbReference type="InterPro" id="IPR036097">
    <property type="entry name" value="HisK_dim/P_sf"/>
</dbReference>
<comment type="caution">
    <text evidence="11">The sequence shown here is derived from an EMBL/GenBank/DDBJ whole genome shotgun (WGS) entry which is preliminary data.</text>
</comment>
<evidence type="ECO:0000259" key="10">
    <source>
        <dbReference type="PROSITE" id="PS50113"/>
    </source>
</evidence>
<dbReference type="Gene3D" id="3.30.450.20">
    <property type="entry name" value="PAS domain"/>
    <property type="match status" value="1"/>
</dbReference>
<evidence type="ECO:0000256" key="6">
    <source>
        <dbReference type="PROSITE-ProRule" id="PRU00169"/>
    </source>
</evidence>
<dbReference type="CDD" id="cd00082">
    <property type="entry name" value="HisKA"/>
    <property type="match status" value="1"/>
</dbReference>
<dbReference type="InterPro" id="IPR036890">
    <property type="entry name" value="HATPase_C_sf"/>
</dbReference>
<accession>A0ABS7GM92</accession>
<dbReference type="RefSeq" id="WP_220332637.1">
    <property type="nucleotide sequence ID" value="NZ_JAEUAK010000001.1"/>
</dbReference>
<dbReference type="SUPFAM" id="SSF47384">
    <property type="entry name" value="Homodimeric domain of signal transducing histidine kinase"/>
    <property type="match status" value="1"/>
</dbReference>
<dbReference type="SUPFAM" id="SSF52172">
    <property type="entry name" value="CheY-like"/>
    <property type="match status" value="1"/>
</dbReference>
<dbReference type="Gene3D" id="3.40.50.2300">
    <property type="match status" value="1"/>
</dbReference>
<dbReference type="SMART" id="SM00086">
    <property type="entry name" value="PAC"/>
    <property type="match status" value="1"/>
</dbReference>
<dbReference type="InterPro" id="IPR000014">
    <property type="entry name" value="PAS"/>
</dbReference>
<protein>
    <recommendedName>
        <fullName evidence="2">histidine kinase</fullName>
        <ecNumber evidence="2">2.7.13.3</ecNumber>
    </recommendedName>
</protein>
<dbReference type="Pfam" id="PF00989">
    <property type="entry name" value="PAS"/>
    <property type="match status" value="1"/>
</dbReference>
<dbReference type="InterPro" id="IPR001610">
    <property type="entry name" value="PAC"/>
</dbReference>
<dbReference type="SMART" id="SM00448">
    <property type="entry name" value="REC"/>
    <property type="match status" value="1"/>
</dbReference>
<dbReference type="SUPFAM" id="SSF55785">
    <property type="entry name" value="PYP-like sensor domain (PAS domain)"/>
    <property type="match status" value="1"/>
</dbReference>
<feature type="domain" description="PAC" evidence="10">
    <location>
        <begin position="210"/>
        <end position="262"/>
    </location>
</feature>
<reference evidence="11 12" key="1">
    <citation type="journal article" date="2021" name="MBio">
        <title>Poor Competitiveness of Bradyrhizobium in Pigeon Pea Root Colonization in Indian Soils.</title>
        <authorList>
            <person name="Chalasani D."/>
            <person name="Basu A."/>
            <person name="Pullabhotla S.V.S.R.N."/>
            <person name="Jorrin B."/>
            <person name="Neal A.L."/>
            <person name="Poole P.S."/>
            <person name="Podile A.R."/>
            <person name="Tkacz A."/>
        </authorList>
    </citation>
    <scope>NUCLEOTIDE SEQUENCE [LARGE SCALE GENOMIC DNA]</scope>
    <source>
        <strain evidence="11 12">HU56</strain>
    </source>
</reference>
<dbReference type="InterPro" id="IPR013767">
    <property type="entry name" value="PAS_fold"/>
</dbReference>
<dbReference type="InterPro" id="IPR035965">
    <property type="entry name" value="PAS-like_dom_sf"/>
</dbReference>
<dbReference type="Pfam" id="PF00072">
    <property type="entry name" value="Response_reg"/>
    <property type="match status" value="1"/>
</dbReference>
<feature type="domain" description="Response regulatory" evidence="8">
    <location>
        <begin position="5"/>
        <end position="120"/>
    </location>
</feature>
<evidence type="ECO:0000313" key="11">
    <source>
        <dbReference type="EMBL" id="MBW9051098.1"/>
    </source>
</evidence>
<evidence type="ECO:0000313" key="12">
    <source>
        <dbReference type="Proteomes" id="UP000717752"/>
    </source>
</evidence>
<dbReference type="InterPro" id="IPR001789">
    <property type="entry name" value="Sig_transdc_resp-reg_receiver"/>
</dbReference>
<evidence type="ECO:0000256" key="3">
    <source>
        <dbReference type="ARBA" id="ARBA00022553"/>
    </source>
</evidence>
<dbReference type="EMBL" id="JAEUAK010000001">
    <property type="protein sequence ID" value="MBW9051098.1"/>
    <property type="molecule type" value="Genomic_DNA"/>
</dbReference>
<keyword evidence="4" id="KW-0808">Transferase</keyword>
<dbReference type="PRINTS" id="PR00344">
    <property type="entry name" value="BCTRLSENSOR"/>
</dbReference>
<evidence type="ECO:0000256" key="2">
    <source>
        <dbReference type="ARBA" id="ARBA00012438"/>
    </source>
</evidence>
<dbReference type="Pfam" id="PF02518">
    <property type="entry name" value="HATPase_c"/>
    <property type="match status" value="1"/>
</dbReference>
<feature type="modified residue" description="4-aspartylphosphate" evidence="6">
    <location>
        <position position="55"/>
    </location>
</feature>
<feature type="domain" description="Histidine kinase" evidence="7">
    <location>
        <begin position="282"/>
        <end position="493"/>
    </location>
</feature>
<dbReference type="InterPro" id="IPR011006">
    <property type="entry name" value="CheY-like_superfamily"/>
</dbReference>
<comment type="catalytic activity">
    <reaction evidence="1">
        <text>ATP + protein L-histidine = ADP + protein N-phospho-L-histidine.</text>
        <dbReference type="EC" id="2.7.13.3"/>
    </reaction>
</comment>
<dbReference type="CDD" id="cd17534">
    <property type="entry name" value="REC_DC-like"/>
    <property type="match status" value="1"/>
</dbReference>
<dbReference type="InterPro" id="IPR004358">
    <property type="entry name" value="Sig_transdc_His_kin-like_C"/>
</dbReference>
<dbReference type="InterPro" id="IPR000700">
    <property type="entry name" value="PAS-assoc_C"/>
</dbReference>
<evidence type="ECO:0000259" key="8">
    <source>
        <dbReference type="PROSITE" id="PS50110"/>
    </source>
</evidence>
<gene>
    <name evidence="11" type="ORF">JNB85_01575</name>
</gene>
<evidence type="ECO:0000256" key="1">
    <source>
        <dbReference type="ARBA" id="ARBA00000085"/>
    </source>
</evidence>
<keyword evidence="12" id="KW-1185">Reference proteome</keyword>
<dbReference type="Gene3D" id="1.10.287.130">
    <property type="match status" value="1"/>
</dbReference>
<proteinExistence type="predicted"/>
<evidence type="ECO:0000259" key="7">
    <source>
        <dbReference type="PROSITE" id="PS50109"/>
    </source>
</evidence>
<dbReference type="NCBIfam" id="TIGR00229">
    <property type="entry name" value="sensory_box"/>
    <property type="match status" value="1"/>
</dbReference>
<dbReference type="PROSITE" id="PS50113">
    <property type="entry name" value="PAC"/>
    <property type="match status" value="1"/>
</dbReference>
<evidence type="ECO:0000259" key="9">
    <source>
        <dbReference type="PROSITE" id="PS50112"/>
    </source>
</evidence>
<dbReference type="Pfam" id="PF00512">
    <property type="entry name" value="HisKA"/>
    <property type="match status" value="1"/>
</dbReference>
<organism evidence="11 12">
    <name type="scientific">Rhizobium mesosinicum</name>
    <dbReference type="NCBI Taxonomy" id="335017"/>
    <lineage>
        <taxon>Bacteria</taxon>
        <taxon>Pseudomonadati</taxon>
        <taxon>Pseudomonadota</taxon>
        <taxon>Alphaproteobacteria</taxon>
        <taxon>Hyphomicrobiales</taxon>
        <taxon>Rhizobiaceae</taxon>
        <taxon>Rhizobium/Agrobacterium group</taxon>
        <taxon>Rhizobium</taxon>
    </lineage>
</organism>
<dbReference type="InterPro" id="IPR003594">
    <property type="entry name" value="HATPase_dom"/>
</dbReference>
<dbReference type="SMART" id="SM00091">
    <property type="entry name" value="PAS"/>
    <property type="match status" value="1"/>
</dbReference>
<dbReference type="SMART" id="SM00388">
    <property type="entry name" value="HisKA"/>
    <property type="match status" value="1"/>
</dbReference>
<dbReference type="InterPro" id="IPR003661">
    <property type="entry name" value="HisK_dim/P_dom"/>
</dbReference>
<dbReference type="SUPFAM" id="SSF55874">
    <property type="entry name" value="ATPase domain of HSP90 chaperone/DNA topoisomerase II/histidine kinase"/>
    <property type="match status" value="1"/>
</dbReference>
<evidence type="ECO:0000256" key="4">
    <source>
        <dbReference type="ARBA" id="ARBA00022679"/>
    </source>
</evidence>
<dbReference type="PANTHER" id="PTHR43047:SF72">
    <property type="entry name" value="OSMOSENSING HISTIDINE PROTEIN KINASE SLN1"/>
    <property type="match status" value="1"/>
</dbReference>
<dbReference type="SMART" id="SM00387">
    <property type="entry name" value="HATPase_c"/>
    <property type="match status" value="1"/>
</dbReference>
<dbReference type="PROSITE" id="PS50110">
    <property type="entry name" value="RESPONSE_REGULATORY"/>
    <property type="match status" value="1"/>
</dbReference>
<dbReference type="InterPro" id="IPR005467">
    <property type="entry name" value="His_kinase_dom"/>
</dbReference>
<dbReference type="Gene3D" id="3.30.565.10">
    <property type="entry name" value="Histidine kinase-like ATPase, C-terminal domain"/>
    <property type="match status" value="1"/>
</dbReference>
<dbReference type="Proteomes" id="UP000717752">
    <property type="component" value="Unassembled WGS sequence"/>
</dbReference>
<dbReference type="CDD" id="cd00130">
    <property type="entry name" value="PAS"/>
    <property type="match status" value="1"/>
</dbReference>
<dbReference type="PROSITE" id="PS50112">
    <property type="entry name" value="PAS"/>
    <property type="match status" value="1"/>
</dbReference>